<evidence type="ECO:0000313" key="1">
    <source>
        <dbReference type="EMBL" id="RCN40972.1"/>
    </source>
</evidence>
<dbReference type="STRING" id="29170.A0A368G9F0"/>
<keyword evidence="2" id="KW-1185">Reference proteome</keyword>
<protein>
    <recommendedName>
        <fullName evidence="3">ATP-dependent DNA helicase</fullName>
    </recommendedName>
</protein>
<name>A0A368G9F0_ANCCA</name>
<proteinExistence type="predicted"/>
<organism evidence="1 2">
    <name type="scientific">Ancylostoma caninum</name>
    <name type="common">Dog hookworm</name>
    <dbReference type="NCBI Taxonomy" id="29170"/>
    <lineage>
        <taxon>Eukaryota</taxon>
        <taxon>Metazoa</taxon>
        <taxon>Ecdysozoa</taxon>
        <taxon>Nematoda</taxon>
        <taxon>Chromadorea</taxon>
        <taxon>Rhabditida</taxon>
        <taxon>Rhabditina</taxon>
        <taxon>Rhabditomorpha</taxon>
        <taxon>Strongyloidea</taxon>
        <taxon>Ancylostomatidae</taxon>
        <taxon>Ancylostomatinae</taxon>
        <taxon>Ancylostoma</taxon>
    </lineage>
</organism>
<accession>A0A368G9F0</accession>
<dbReference type="Proteomes" id="UP000252519">
    <property type="component" value="Unassembled WGS sequence"/>
</dbReference>
<reference evidence="1 2" key="1">
    <citation type="submission" date="2014-10" db="EMBL/GenBank/DDBJ databases">
        <title>Draft genome of the hookworm Ancylostoma caninum.</title>
        <authorList>
            <person name="Mitreva M."/>
        </authorList>
    </citation>
    <scope>NUCLEOTIDE SEQUENCE [LARGE SCALE GENOMIC DNA]</scope>
    <source>
        <strain evidence="1 2">Baltimore</strain>
    </source>
</reference>
<dbReference type="CDD" id="cd18809">
    <property type="entry name" value="SF1_C_RecD"/>
    <property type="match status" value="1"/>
</dbReference>
<comment type="caution">
    <text evidence="1">The sequence shown here is derived from an EMBL/GenBank/DDBJ whole genome shotgun (WGS) entry which is preliminary data.</text>
</comment>
<dbReference type="EMBL" id="JOJR01000255">
    <property type="protein sequence ID" value="RCN40972.1"/>
    <property type="molecule type" value="Genomic_DNA"/>
</dbReference>
<dbReference type="SUPFAM" id="SSF52540">
    <property type="entry name" value="P-loop containing nucleoside triphosphate hydrolases"/>
    <property type="match status" value="1"/>
</dbReference>
<gene>
    <name evidence="1" type="ORF">ANCCAN_13077</name>
</gene>
<evidence type="ECO:0008006" key="3">
    <source>
        <dbReference type="Google" id="ProtNLM"/>
    </source>
</evidence>
<dbReference type="AlphaFoldDB" id="A0A368G9F0"/>
<sequence length="76" mass="8698">MTINKSQGQSFNRVGVFLPEDVFSHGQLYVAFSRGRTPGGIKSSTFTNYNYKVKKEINREQILFVVSLQRNQCCFS</sequence>
<dbReference type="InterPro" id="IPR027417">
    <property type="entry name" value="P-loop_NTPase"/>
</dbReference>
<evidence type="ECO:0000313" key="2">
    <source>
        <dbReference type="Proteomes" id="UP000252519"/>
    </source>
</evidence>
<dbReference type="OrthoDB" id="9997116at2759"/>